<evidence type="ECO:0000313" key="1">
    <source>
        <dbReference type="EMBL" id="UXP32982.1"/>
    </source>
</evidence>
<sequence length="158" mass="18707">MIKIKSHSGIYTLTVHQKINTTLEEAWAFFSTPKNLTKITPAYMGFEITSDLVDSMRVGQIITYRVAVLLGIKSSWVTEITHVEKNHFFVDEQRFGPYSMWHHEHIFELNQGKVWMTDRVSYKMPFGILGHLLHALFVKRQLLDIFNHRYQTIEKYFR</sequence>
<gene>
    <name evidence="1" type="ORF">N6H18_03305</name>
</gene>
<dbReference type="RefSeq" id="WP_262310413.1">
    <property type="nucleotide sequence ID" value="NZ_CP106679.1"/>
</dbReference>
<dbReference type="Proteomes" id="UP001065174">
    <property type="component" value="Chromosome"/>
</dbReference>
<name>A0ABY6CR59_9BACT</name>
<accession>A0ABY6CR59</accession>
<dbReference type="EMBL" id="CP106679">
    <property type="protein sequence ID" value="UXP32982.1"/>
    <property type="molecule type" value="Genomic_DNA"/>
</dbReference>
<dbReference type="SUPFAM" id="SSF55961">
    <property type="entry name" value="Bet v1-like"/>
    <property type="match status" value="1"/>
</dbReference>
<dbReference type="CDD" id="cd07820">
    <property type="entry name" value="SRPBCC_3"/>
    <property type="match status" value="1"/>
</dbReference>
<proteinExistence type="predicted"/>
<keyword evidence="2" id="KW-1185">Reference proteome</keyword>
<evidence type="ECO:0000313" key="2">
    <source>
        <dbReference type="Proteomes" id="UP001065174"/>
    </source>
</evidence>
<reference evidence="1" key="1">
    <citation type="submission" date="2022-09" db="EMBL/GenBank/DDBJ databases">
        <title>Comparative genomics and taxonomic characterization of three novel marine species of genus Reichenbachiella exhibiting antioxidant and polysaccharide degradation activities.</title>
        <authorList>
            <person name="Muhammad N."/>
            <person name="Lee Y.-J."/>
            <person name="Ko J."/>
            <person name="Kim S.-G."/>
        </authorList>
    </citation>
    <scope>NUCLEOTIDE SEQUENCE</scope>
    <source>
        <strain evidence="1">BKB1-1</strain>
    </source>
</reference>
<protein>
    <submittedName>
        <fullName evidence="1">SRPBCC family protein</fullName>
    </submittedName>
</protein>
<organism evidence="1 2">
    <name type="scientific">Reichenbachiella agarivorans</name>
    <dbReference type="NCBI Taxonomy" id="2979464"/>
    <lineage>
        <taxon>Bacteria</taxon>
        <taxon>Pseudomonadati</taxon>
        <taxon>Bacteroidota</taxon>
        <taxon>Cytophagia</taxon>
        <taxon>Cytophagales</taxon>
        <taxon>Reichenbachiellaceae</taxon>
        <taxon>Reichenbachiella</taxon>
    </lineage>
</organism>
<dbReference type="Gene3D" id="3.30.530.20">
    <property type="match status" value="1"/>
</dbReference>
<dbReference type="InterPro" id="IPR023393">
    <property type="entry name" value="START-like_dom_sf"/>
</dbReference>